<gene>
    <name evidence="4" type="ORF">H9787_02725</name>
</gene>
<dbReference type="Pfam" id="PF02368">
    <property type="entry name" value="Big_2"/>
    <property type="match status" value="1"/>
</dbReference>
<dbReference type="SUPFAM" id="SSF49785">
    <property type="entry name" value="Galactose-binding domain-like"/>
    <property type="match status" value="1"/>
</dbReference>
<dbReference type="InterPro" id="IPR008979">
    <property type="entry name" value="Galactose-bd-like_sf"/>
</dbReference>
<dbReference type="InterPro" id="IPR001119">
    <property type="entry name" value="SLH_dom"/>
</dbReference>
<dbReference type="PROSITE" id="PS51272">
    <property type="entry name" value="SLH"/>
    <property type="match status" value="3"/>
</dbReference>
<evidence type="ECO:0000256" key="2">
    <source>
        <dbReference type="SAM" id="SignalP"/>
    </source>
</evidence>
<dbReference type="InterPro" id="IPR003343">
    <property type="entry name" value="Big_2"/>
</dbReference>
<organism evidence="4 5">
    <name type="scientific">Candidatus Oscillibacter excrementigallinarum</name>
    <dbReference type="NCBI Taxonomy" id="2838716"/>
    <lineage>
        <taxon>Bacteria</taxon>
        <taxon>Bacillati</taxon>
        <taxon>Bacillota</taxon>
        <taxon>Clostridia</taxon>
        <taxon>Eubacteriales</taxon>
        <taxon>Oscillospiraceae</taxon>
        <taxon>Oscillibacter</taxon>
    </lineage>
</organism>
<feature type="domain" description="SLH" evidence="3">
    <location>
        <begin position="957"/>
        <end position="1010"/>
    </location>
</feature>
<evidence type="ECO:0000313" key="5">
    <source>
        <dbReference type="Proteomes" id="UP000823824"/>
    </source>
</evidence>
<dbReference type="PANTHER" id="PTHR40446">
    <property type="entry name" value="N-ACETYLGLUCOSAMINE-1-PHOSPHODIESTER ALPHA-N-ACETYLGLUCOSAMINIDASE"/>
    <property type="match status" value="1"/>
</dbReference>
<name>A0A9D2LH84_9FIRM</name>
<dbReference type="InterPro" id="IPR008964">
    <property type="entry name" value="Invasin/intimin_cell_adhesion"/>
</dbReference>
<dbReference type="EMBL" id="DWZJ01000021">
    <property type="protein sequence ID" value="HJB12613.1"/>
    <property type="molecule type" value="Genomic_DNA"/>
</dbReference>
<dbReference type="SUPFAM" id="SSF49373">
    <property type="entry name" value="Invasin/intimin cell-adhesion fragments"/>
    <property type="match status" value="1"/>
</dbReference>
<sequence length="1010" mass="105739">MKKTLRKTLSLFLAFTLLCSLGLTAAASEALGEDLTSKDTLLNRETQLSTNVFWSTAYSDLRTENVITYSPNDDVTPIVTYGGTLTSRTTVTSAARELEGQGYRVVAGINGDFFNTSNGLPIGILVSDGQLLSSDAGYYAIGFREDGSAVIGKPGVTVSADLGYQGTDSAGYAAEIIRTIAGVNKARVSTGGIYLYTYDFNDRHTTGNTEAGVDVLCTIVDGSLSIGGTLTLRADQVIEATSATAIGRDQVVLSANSLSNTYYTDALRNIPVGSEITVTATAADEAWNDVQYAVGALYSLVENGSVASGLPSGTSPRTAVGVTADGDVVFYTIDGRRSGYSIGASLTQVAQRMIELGCVTAIGLDGGGSTTITVTAPDDTTAATINSPSDGSERSVTNHLFLVADSEPSGQLSHFYVQAENDYVLAGSTVEISAAAVDTNFIPMEGDYDLDTSAGELEGNVLTTPSDGGDITVTAEYRGREGSTTVHAIADPTDVAIRNSSNTIITTLSATVGSTTQLTGSAAYNHISLKADPEAFTWTVSGDIGTVDEHGVFTATAPGTGTITATAGGRSATVEVTVSSAALQTLEDFEDDQTIFSSVRGGTLSITNNSNDVRIGRGAGRLDYTLDAYNSTGTGYITELWIGGDLETGPYNQLNLWVYGDGSGLPLSLLYFDGTRMNQELLVTNLDFTGWKQVTVSLAGVERIDGLQLSREMDITTATSGGSGTIYLDQMVLSFTGTVDNTPPSVTLSASGATLTATVSDAVDGVLPESSVSVTWDGEDQSFTYNASTGSLTTSLVSDGRPHRVTVTARDASGNIGRASYDVPVGADWTPVFTDTQGYWAATYVDFLYDAGITTGYADGTFRPNQNISRQQFAVMLFRYLGLDGSQYESVTLPFADTASIGDYALTAVKALYTEGIVNGSTGADGRLYFNPGSSLTRAQAAAMIGRTQEKGYATTELTFSDAASIPSYAASYIQSMVAQGIIGGYSDGTFRPGSNITRGQMAKILYNLL</sequence>
<keyword evidence="1" id="KW-0677">Repeat</keyword>
<comment type="caution">
    <text evidence="4">The sequence shown here is derived from an EMBL/GenBank/DDBJ whole genome shotgun (WGS) entry which is preliminary data.</text>
</comment>
<accession>A0A9D2LH84</accession>
<evidence type="ECO:0000256" key="1">
    <source>
        <dbReference type="ARBA" id="ARBA00022737"/>
    </source>
</evidence>
<reference evidence="4" key="2">
    <citation type="submission" date="2021-04" db="EMBL/GenBank/DDBJ databases">
        <authorList>
            <person name="Gilroy R."/>
        </authorList>
    </citation>
    <scope>NUCLEOTIDE SEQUENCE</scope>
    <source>
        <strain evidence="4">ChiBcec18-1249</strain>
    </source>
</reference>
<feature type="domain" description="SLH" evidence="3">
    <location>
        <begin position="892"/>
        <end position="956"/>
    </location>
</feature>
<feature type="domain" description="SLH" evidence="3">
    <location>
        <begin position="828"/>
        <end position="891"/>
    </location>
</feature>
<dbReference type="PANTHER" id="PTHR40446:SF2">
    <property type="entry name" value="N-ACETYLGLUCOSAMINE-1-PHOSPHODIESTER ALPHA-N-ACETYLGLUCOSAMINIDASE"/>
    <property type="match status" value="1"/>
</dbReference>
<feature type="chain" id="PRO_5038801200" evidence="2">
    <location>
        <begin position="26"/>
        <end position="1010"/>
    </location>
</feature>
<dbReference type="InterPro" id="IPR018711">
    <property type="entry name" value="NAGPA"/>
</dbReference>
<keyword evidence="2" id="KW-0732">Signal</keyword>
<dbReference type="Proteomes" id="UP000823824">
    <property type="component" value="Unassembled WGS sequence"/>
</dbReference>
<dbReference type="AlphaFoldDB" id="A0A9D2LH84"/>
<evidence type="ECO:0000259" key="3">
    <source>
        <dbReference type="PROSITE" id="PS51272"/>
    </source>
</evidence>
<reference evidence="4" key="1">
    <citation type="journal article" date="2021" name="PeerJ">
        <title>Extensive microbial diversity within the chicken gut microbiome revealed by metagenomics and culture.</title>
        <authorList>
            <person name="Gilroy R."/>
            <person name="Ravi A."/>
            <person name="Getino M."/>
            <person name="Pursley I."/>
            <person name="Horton D.L."/>
            <person name="Alikhan N.F."/>
            <person name="Baker D."/>
            <person name="Gharbi K."/>
            <person name="Hall N."/>
            <person name="Watson M."/>
            <person name="Adriaenssens E.M."/>
            <person name="Foster-Nyarko E."/>
            <person name="Jarju S."/>
            <person name="Secka A."/>
            <person name="Antonio M."/>
            <person name="Oren A."/>
            <person name="Chaudhuri R.R."/>
            <person name="La Ragione R."/>
            <person name="Hildebrand F."/>
            <person name="Pallen M.J."/>
        </authorList>
    </citation>
    <scope>NUCLEOTIDE SEQUENCE</scope>
    <source>
        <strain evidence="4">ChiBcec18-1249</strain>
    </source>
</reference>
<dbReference type="Gene3D" id="2.60.120.430">
    <property type="entry name" value="Galactose-binding lectin"/>
    <property type="match status" value="1"/>
</dbReference>
<dbReference type="Pfam" id="PF00395">
    <property type="entry name" value="SLH"/>
    <property type="match status" value="3"/>
</dbReference>
<protein>
    <submittedName>
        <fullName evidence="4">S-layer homology domain-containing protein</fullName>
    </submittedName>
</protein>
<dbReference type="Gene3D" id="2.60.40.1080">
    <property type="match status" value="1"/>
</dbReference>
<feature type="signal peptide" evidence="2">
    <location>
        <begin position="1"/>
        <end position="25"/>
    </location>
</feature>
<dbReference type="Pfam" id="PF09992">
    <property type="entry name" value="NAGPA"/>
    <property type="match status" value="2"/>
</dbReference>
<evidence type="ECO:0000313" key="4">
    <source>
        <dbReference type="EMBL" id="HJB12613.1"/>
    </source>
</evidence>
<proteinExistence type="predicted"/>